<proteinExistence type="predicted"/>
<organism evidence="1 2">
    <name type="scientific">Paramecium octaurelia</name>
    <dbReference type="NCBI Taxonomy" id="43137"/>
    <lineage>
        <taxon>Eukaryota</taxon>
        <taxon>Sar</taxon>
        <taxon>Alveolata</taxon>
        <taxon>Ciliophora</taxon>
        <taxon>Intramacronucleata</taxon>
        <taxon>Oligohymenophorea</taxon>
        <taxon>Peniculida</taxon>
        <taxon>Parameciidae</taxon>
        <taxon>Paramecium</taxon>
    </lineage>
</organism>
<sequence>MLNRFSIHNHSQDRFLHLSILLVYRLKNIDYQGQKLRYFAHYCLFQIVTPIFQLLPLQEKIQMIPTTSAVLAFSKFQYPSSSTAPKLLQAWIITNWYQIFQAREIILYVQIKSNY</sequence>
<keyword evidence="2" id="KW-1185">Reference proteome</keyword>
<reference evidence="1" key="1">
    <citation type="submission" date="2021-01" db="EMBL/GenBank/DDBJ databases">
        <authorList>
            <consortium name="Genoscope - CEA"/>
            <person name="William W."/>
        </authorList>
    </citation>
    <scope>NUCLEOTIDE SEQUENCE</scope>
</reference>
<evidence type="ECO:0000313" key="1">
    <source>
        <dbReference type="EMBL" id="CAD8176787.1"/>
    </source>
</evidence>
<evidence type="ECO:0000313" key="2">
    <source>
        <dbReference type="Proteomes" id="UP000683925"/>
    </source>
</evidence>
<dbReference type="AlphaFoldDB" id="A0A8S1VIH9"/>
<accession>A0A8S1VIH9</accession>
<dbReference type="EMBL" id="CAJJDP010000066">
    <property type="protein sequence ID" value="CAD8176787.1"/>
    <property type="molecule type" value="Genomic_DNA"/>
</dbReference>
<gene>
    <name evidence="1" type="ORF">POCTA_138.1.T0670268</name>
</gene>
<dbReference type="Proteomes" id="UP000683925">
    <property type="component" value="Unassembled WGS sequence"/>
</dbReference>
<protein>
    <submittedName>
        <fullName evidence="1">Uncharacterized protein</fullName>
    </submittedName>
</protein>
<comment type="caution">
    <text evidence="1">The sequence shown here is derived from an EMBL/GenBank/DDBJ whole genome shotgun (WGS) entry which is preliminary data.</text>
</comment>
<name>A0A8S1VIH9_PAROT</name>